<dbReference type="GO" id="GO:0008270">
    <property type="term" value="F:zinc ion binding"/>
    <property type="evidence" value="ECO:0007669"/>
    <property type="project" value="UniProtKB-KW"/>
</dbReference>
<dbReference type="Gene3D" id="3.30.40.10">
    <property type="entry name" value="Zinc/RING finger domain, C3HC4 (zinc finger)"/>
    <property type="match status" value="1"/>
</dbReference>
<dbReference type="SMART" id="SM00249">
    <property type="entry name" value="PHD"/>
    <property type="match status" value="1"/>
</dbReference>
<dbReference type="CDD" id="cd15556">
    <property type="entry name" value="PHD_MMD1_like"/>
    <property type="match status" value="1"/>
</dbReference>
<dbReference type="InterPro" id="IPR001965">
    <property type="entry name" value="Znf_PHD"/>
</dbReference>
<evidence type="ECO:0000256" key="4">
    <source>
        <dbReference type="ARBA" id="ARBA00023015"/>
    </source>
</evidence>
<keyword evidence="1" id="KW-0479">Metal-binding</keyword>
<evidence type="ECO:0000256" key="5">
    <source>
        <dbReference type="ARBA" id="ARBA00023163"/>
    </source>
</evidence>
<dbReference type="InterPro" id="IPR059080">
    <property type="entry name" value="WHD_PTC1"/>
</dbReference>
<dbReference type="Pfam" id="PF25874">
    <property type="entry name" value="WHD_plant_repro"/>
    <property type="match status" value="1"/>
</dbReference>
<accession>A0A5N6LHA8</accession>
<organism evidence="7 8">
    <name type="scientific">Mikania micrantha</name>
    <name type="common">bitter vine</name>
    <dbReference type="NCBI Taxonomy" id="192012"/>
    <lineage>
        <taxon>Eukaryota</taxon>
        <taxon>Viridiplantae</taxon>
        <taxon>Streptophyta</taxon>
        <taxon>Embryophyta</taxon>
        <taxon>Tracheophyta</taxon>
        <taxon>Spermatophyta</taxon>
        <taxon>Magnoliopsida</taxon>
        <taxon>eudicotyledons</taxon>
        <taxon>Gunneridae</taxon>
        <taxon>Pentapetalae</taxon>
        <taxon>asterids</taxon>
        <taxon>campanulids</taxon>
        <taxon>Asterales</taxon>
        <taxon>Asteraceae</taxon>
        <taxon>Asteroideae</taxon>
        <taxon>Heliantheae alliance</taxon>
        <taxon>Eupatorieae</taxon>
        <taxon>Mikania</taxon>
    </lineage>
</organism>
<dbReference type="InterPro" id="IPR057765">
    <property type="entry name" value="MS1-like_ubiquitin"/>
</dbReference>
<proteinExistence type="predicted"/>
<sequence length="640" mass="73238">MASLDPSGCKKRKRVERVYKFKAFGEQGHPIESCGTFRDNVKALLEYGNIEMAFVLNGMTFWSFQLEVHHHPPSNVLLFVVEESIEGWGDHMICNKKYHFLVPSKDTMTAFLNYEGNHSSIVMGKLNFVELNGHTMHGVFHSNGFGHLLCVNGSEMGSDLAGHLILDFWNRLCTCLQARKVSLIDLAKQKSMELRLLHGAAYGRSWFGNWGYQFGRGSFGVTRQMYQKSLEALQNIPLCILAHHISPSNMEIPILFSRYQTLSTRSLLTLGDLLRFMLDLRYRLPKESALNTYNPRILVESSCRWSPKRIEMAARVIVESLKKAKIRWVSRQEVRDAARAYVGDTGLLDFVLKSLGNHVVGKYLVRRCLNPVTKVLEYCLEDISSTLTNQEENIVINDSKLKARYKISRVQLMNDMSYIYRHILRGQTKELDRTIMSTISLASRIVLDTKYFIKDYSTEIFSKFESEACEKFKLYCTIAIQDKGEIYEGEKKLITAPYETIMLRNNTTFDELIEEVEKTFKEIYWGLKSFMCGFIININPKGSDQVSRVTKSGSKLVFQGTLAEMGVNHESIFESGSRQRLFVDCGCGAKDDDGERMVACDICEVWQHTRCLKIPNNEEIPNIYVCSRCEQDILVLPALP</sequence>
<dbReference type="PROSITE" id="PS01359">
    <property type="entry name" value="ZF_PHD_1"/>
    <property type="match status" value="1"/>
</dbReference>
<evidence type="ECO:0000256" key="2">
    <source>
        <dbReference type="ARBA" id="ARBA00022771"/>
    </source>
</evidence>
<dbReference type="InterPro" id="IPR019786">
    <property type="entry name" value="Zinc_finger_PHD-type_CS"/>
</dbReference>
<keyword evidence="8" id="KW-1185">Reference proteome</keyword>
<dbReference type="InterPro" id="IPR011011">
    <property type="entry name" value="Znf_FYVE_PHD"/>
</dbReference>
<dbReference type="EMBL" id="SZYD01000679">
    <property type="protein sequence ID" value="KAD1560180.1"/>
    <property type="molecule type" value="Genomic_DNA"/>
</dbReference>
<dbReference type="OrthoDB" id="436852at2759"/>
<dbReference type="PANTHER" id="PTHR46201:SF1">
    <property type="entry name" value="PHD FINGER PROTEIN MALE STERILITY 1"/>
    <property type="match status" value="1"/>
</dbReference>
<keyword evidence="4" id="KW-0805">Transcription regulation</keyword>
<keyword evidence="5" id="KW-0804">Transcription</keyword>
<name>A0A5N6LHA8_9ASTR</name>
<dbReference type="AlphaFoldDB" id="A0A5N6LHA8"/>
<protein>
    <recommendedName>
        <fullName evidence="6">Zinc finger PHD-type domain-containing protein</fullName>
    </recommendedName>
</protein>
<dbReference type="InterPro" id="IPR013083">
    <property type="entry name" value="Znf_RING/FYVE/PHD"/>
</dbReference>
<keyword evidence="2" id="KW-0863">Zinc-finger</keyword>
<reference evidence="7 8" key="1">
    <citation type="submission" date="2019-05" db="EMBL/GenBank/DDBJ databases">
        <title>Mikania micrantha, genome provides insights into the molecular mechanism of rapid growth.</title>
        <authorList>
            <person name="Liu B."/>
        </authorList>
    </citation>
    <scope>NUCLEOTIDE SEQUENCE [LARGE SCALE GENOMIC DNA]</scope>
    <source>
        <strain evidence="7">NLD-2019</strain>
        <tissue evidence="7">Leaf</tissue>
    </source>
</reference>
<evidence type="ECO:0000256" key="3">
    <source>
        <dbReference type="ARBA" id="ARBA00022833"/>
    </source>
</evidence>
<comment type="caution">
    <text evidence="7">The sequence shown here is derived from an EMBL/GenBank/DDBJ whole genome shotgun (WGS) entry which is preliminary data.</text>
</comment>
<dbReference type="InterPro" id="IPR019787">
    <property type="entry name" value="Znf_PHD-finger"/>
</dbReference>
<dbReference type="Pfam" id="PF25565">
    <property type="entry name" value="Ubiquitin_At1g33420"/>
    <property type="match status" value="1"/>
</dbReference>
<feature type="domain" description="Zinc finger PHD-type" evidence="6">
    <location>
        <begin position="584"/>
        <end position="630"/>
    </location>
</feature>
<evidence type="ECO:0000259" key="6">
    <source>
        <dbReference type="SMART" id="SM00249"/>
    </source>
</evidence>
<evidence type="ECO:0000313" key="8">
    <source>
        <dbReference type="Proteomes" id="UP000326396"/>
    </source>
</evidence>
<dbReference type="InterPro" id="IPR058054">
    <property type="entry name" value="Znf_MS1-like"/>
</dbReference>
<gene>
    <name evidence="7" type="ORF">E3N88_42630</name>
</gene>
<evidence type="ECO:0000313" key="7">
    <source>
        <dbReference type="EMBL" id="KAD1560180.1"/>
    </source>
</evidence>
<dbReference type="Pfam" id="PF00628">
    <property type="entry name" value="PHD"/>
    <property type="match status" value="1"/>
</dbReference>
<dbReference type="Proteomes" id="UP000326396">
    <property type="component" value="Unassembled WGS sequence"/>
</dbReference>
<dbReference type="SUPFAM" id="SSF57903">
    <property type="entry name" value="FYVE/PHD zinc finger"/>
    <property type="match status" value="1"/>
</dbReference>
<evidence type="ECO:0000256" key="1">
    <source>
        <dbReference type="ARBA" id="ARBA00022723"/>
    </source>
</evidence>
<dbReference type="PANTHER" id="PTHR46201">
    <property type="entry name" value="PHD FINGER PROTEIN MALE MEIOCYTE DEATH 1-RELATED"/>
    <property type="match status" value="1"/>
</dbReference>
<keyword evidence="3" id="KW-0862">Zinc</keyword>